<comment type="caution">
    <text evidence="2">The sequence shown here is derived from an EMBL/GenBank/DDBJ whole genome shotgun (WGS) entry which is preliminary data.</text>
</comment>
<dbReference type="OrthoDB" id="2589563at2759"/>
<feature type="transmembrane region" description="Helical" evidence="1">
    <location>
        <begin position="143"/>
        <end position="164"/>
    </location>
</feature>
<keyword evidence="3" id="KW-1185">Reference proteome</keyword>
<dbReference type="PANTHER" id="PTHR36819:SF1">
    <property type="entry name" value="REGULATOR OF PHOSPHOLIPASE D SRF1"/>
    <property type="match status" value="1"/>
</dbReference>
<feature type="transmembrane region" description="Helical" evidence="1">
    <location>
        <begin position="230"/>
        <end position="250"/>
    </location>
</feature>
<proteinExistence type="predicted"/>
<dbReference type="AlphaFoldDB" id="A0A9P4P284"/>
<accession>A0A9P4P284</accession>
<evidence type="ECO:0000313" key="2">
    <source>
        <dbReference type="EMBL" id="KAF2435932.1"/>
    </source>
</evidence>
<keyword evidence="1" id="KW-0812">Transmembrane</keyword>
<dbReference type="EMBL" id="MU007012">
    <property type="protein sequence ID" value="KAF2435932.1"/>
    <property type="molecule type" value="Genomic_DNA"/>
</dbReference>
<evidence type="ECO:0000256" key="1">
    <source>
        <dbReference type="SAM" id="Phobius"/>
    </source>
</evidence>
<gene>
    <name evidence="2" type="ORF">EJ08DRAFT_295685</name>
</gene>
<dbReference type="PANTHER" id="PTHR36819">
    <property type="entry name" value="REGULATOR OF PHOSPHOLIPASE D SRF1"/>
    <property type="match status" value="1"/>
</dbReference>
<organism evidence="2 3">
    <name type="scientific">Tothia fuscella</name>
    <dbReference type="NCBI Taxonomy" id="1048955"/>
    <lineage>
        <taxon>Eukaryota</taxon>
        <taxon>Fungi</taxon>
        <taxon>Dikarya</taxon>
        <taxon>Ascomycota</taxon>
        <taxon>Pezizomycotina</taxon>
        <taxon>Dothideomycetes</taxon>
        <taxon>Pleosporomycetidae</taxon>
        <taxon>Venturiales</taxon>
        <taxon>Cylindrosympodiaceae</taxon>
        <taxon>Tothia</taxon>
    </lineage>
</organism>
<dbReference type="Proteomes" id="UP000800235">
    <property type="component" value="Unassembled WGS sequence"/>
</dbReference>
<protein>
    <submittedName>
        <fullName evidence="2">Uncharacterized protein</fullName>
    </submittedName>
</protein>
<keyword evidence="1" id="KW-0472">Membrane</keyword>
<dbReference type="InterPro" id="IPR037737">
    <property type="entry name" value="Srf1"/>
</dbReference>
<dbReference type="GO" id="GO:0000324">
    <property type="term" value="C:fungal-type vacuole"/>
    <property type="evidence" value="ECO:0007669"/>
    <property type="project" value="TreeGrafter"/>
</dbReference>
<name>A0A9P4P284_9PEZI</name>
<feature type="transmembrane region" description="Helical" evidence="1">
    <location>
        <begin position="110"/>
        <end position="131"/>
    </location>
</feature>
<reference evidence="2" key="1">
    <citation type="journal article" date="2020" name="Stud. Mycol.">
        <title>101 Dothideomycetes genomes: a test case for predicting lifestyles and emergence of pathogens.</title>
        <authorList>
            <person name="Haridas S."/>
            <person name="Albert R."/>
            <person name="Binder M."/>
            <person name="Bloem J."/>
            <person name="Labutti K."/>
            <person name="Salamov A."/>
            <person name="Andreopoulos B."/>
            <person name="Baker S."/>
            <person name="Barry K."/>
            <person name="Bills G."/>
            <person name="Bluhm B."/>
            <person name="Cannon C."/>
            <person name="Castanera R."/>
            <person name="Culley D."/>
            <person name="Daum C."/>
            <person name="Ezra D."/>
            <person name="Gonzalez J."/>
            <person name="Henrissat B."/>
            <person name="Kuo A."/>
            <person name="Liang C."/>
            <person name="Lipzen A."/>
            <person name="Lutzoni F."/>
            <person name="Magnuson J."/>
            <person name="Mondo S."/>
            <person name="Nolan M."/>
            <person name="Ohm R."/>
            <person name="Pangilinan J."/>
            <person name="Park H.-J."/>
            <person name="Ramirez L."/>
            <person name="Alfaro M."/>
            <person name="Sun H."/>
            <person name="Tritt A."/>
            <person name="Yoshinaga Y."/>
            <person name="Zwiers L.-H."/>
            <person name="Turgeon B."/>
            <person name="Goodwin S."/>
            <person name="Spatafora J."/>
            <person name="Crous P."/>
            <person name="Grigoriev I."/>
        </authorList>
    </citation>
    <scope>NUCLEOTIDE SEQUENCE</scope>
    <source>
        <strain evidence="2">CBS 130266</strain>
    </source>
</reference>
<keyword evidence="1" id="KW-1133">Transmembrane helix</keyword>
<sequence>MPHVPNRTIPPWVRSHENYDNLEDQQTVNTLATPQPVLQSQWAPYMRSAGAPPQKKLSPRQAAEAAEIWREYDNKKFVDDEKTPLPTRPWWHWRNFHILPYIMTNQFVPLMFRFFIIATSIIALALGGSIWHETNKTECARDGSTYLAVILDCLAIPYTAYIAWDEFKSEPIGLRKASSKLKLLLPDLLFIVLEAVNLTLAYQALQSKEFACTSQGTCRRAHGLCNIQKGLVSVLMIALVAWLSTFVVSLSRLMTKMR</sequence>
<dbReference type="GO" id="GO:0071944">
    <property type="term" value="C:cell periphery"/>
    <property type="evidence" value="ECO:0007669"/>
    <property type="project" value="TreeGrafter"/>
</dbReference>
<evidence type="ECO:0000313" key="3">
    <source>
        <dbReference type="Proteomes" id="UP000800235"/>
    </source>
</evidence>